<proteinExistence type="inferred from homology"/>
<reference evidence="8" key="1">
    <citation type="submission" date="2009-06" db="EMBL/GenBank/DDBJ databases">
        <title>Complete sequence of Dickeya dadantii Ech703.</title>
        <authorList>
            <consortium name="US DOE Joint Genome Institute"/>
            <person name="Lucas S."/>
            <person name="Copeland A."/>
            <person name="Lapidus A."/>
            <person name="Glavina del Rio T."/>
            <person name="Dalin E."/>
            <person name="Tice H."/>
            <person name="Bruce D."/>
            <person name="Goodwin L."/>
            <person name="Pitluck S."/>
            <person name="Chertkov O."/>
            <person name="Brettin T."/>
            <person name="Detter J.C."/>
            <person name="Han C."/>
            <person name="Larimer F."/>
            <person name="Land M."/>
            <person name="Hauser L."/>
            <person name="Kyrpides N."/>
            <person name="Mikhailova N."/>
            <person name="Balakrishnan V."/>
            <person name="Glasner J."/>
            <person name="Perna N.T."/>
        </authorList>
    </citation>
    <scope>NUCLEOTIDE SEQUENCE [LARGE SCALE GENOMIC DNA]</scope>
    <source>
        <strain evidence="8">Ech703</strain>
    </source>
</reference>
<dbReference type="Pfam" id="PF08240">
    <property type="entry name" value="ADH_N"/>
    <property type="match status" value="1"/>
</dbReference>
<dbReference type="InterPro" id="IPR036291">
    <property type="entry name" value="NAD(P)-bd_dom_sf"/>
</dbReference>
<dbReference type="PANTHER" id="PTHR43161:SF9">
    <property type="entry name" value="SORBITOL DEHYDROGENASE"/>
    <property type="match status" value="1"/>
</dbReference>
<dbReference type="eggNOG" id="COG1063">
    <property type="taxonomic scope" value="Bacteria"/>
</dbReference>
<dbReference type="KEGG" id="dda:Dd703_0944"/>
<dbReference type="Proteomes" id="UP000002734">
    <property type="component" value="Chromosome"/>
</dbReference>
<keyword evidence="3" id="KW-0479">Metal-binding</keyword>
<dbReference type="InterPro" id="IPR013154">
    <property type="entry name" value="ADH-like_N"/>
</dbReference>
<dbReference type="InterPro" id="IPR011032">
    <property type="entry name" value="GroES-like_sf"/>
</dbReference>
<dbReference type="GO" id="GO:0016491">
    <property type="term" value="F:oxidoreductase activity"/>
    <property type="evidence" value="ECO:0007669"/>
    <property type="project" value="UniProtKB-KW"/>
</dbReference>
<gene>
    <name evidence="8" type="ordered locus">Dd703_0944</name>
</gene>
<accession>C6CBG6</accession>
<evidence type="ECO:0000313" key="8">
    <source>
        <dbReference type="EMBL" id="ACS84751.1"/>
    </source>
</evidence>
<dbReference type="CDD" id="cd08232">
    <property type="entry name" value="idonate-5-DH"/>
    <property type="match status" value="1"/>
</dbReference>
<comment type="cofactor">
    <cofactor evidence="1">
        <name>Zn(2+)</name>
        <dbReference type="ChEBI" id="CHEBI:29105"/>
    </cofactor>
</comment>
<keyword evidence="5" id="KW-0560">Oxidoreductase</keyword>
<evidence type="ECO:0000259" key="7">
    <source>
        <dbReference type="Pfam" id="PF08240"/>
    </source>
</evidence>
<evidence type="ECO:0000259" key="6">
    <source>
        <dbReference type="Pfam" id="PF00107"/>
    </source>
</evidence>
<dbReference type="STRING" id="579405.Dd703_0944"/>
<protein>
    <submittedName>
        <fullName evidence="8">Alcohol dehydrogenase GroES domain protein</fullName>
    </submittedName>
</protein>
<keyword evidence="9" id="KW-1185">Reference proteome</keyword>
<name>C6CBG6_MUSP7</name>
<dbReference type="SUPFAM" id="SSF51735">
    <property type="entry name" value="NAD(P)-binding Rossmann-fold domains"/>
    <property type="match status" value="1"/>
</dbReference>
<evidence type="ECO:0000256" key="3">
    <source>
        <dbReference type="ARBA" id="ARBA00022723"/>
    </source>
</evidence>
<dbReference type="NCBIfam" id="NF007375">
    <property type="entry name" value="PRK09880.1"/>
    <property type="match status" value="1"/>
</dbReference>
<dbReference type="Pfam" id="PF00107">
    <property type="entry name" value="ADH_zinc_N"/>
    <property type="match status" value="1"/>
</dbReference>
<sequence length="350" mass="37337">MKSTEKIKCSACFAHGEKDVRVEQREIEYSDSDVLVKVACGGICGSDIHYYQHGRAGMSILKHPMVVGHEFVGVVKKAPENSGLQVGQAVAVNPSQPCNHCDMCLSGRQNHCATMRFMGSAQFNPHVNGGFSEYVAVKPEQCIPYDKGVPANVMAFSEPLAVSIHAVKMAGQLTGKKILVIGAGPIGCLILAAARSAGATELVASDLSPRCRELALQMGATAVIDPQDDAVIAAYQQHKGYFDVVFEASGAPAAIASTVGFTRPCGTIVQVGMGTSPVSWPVSAMLVKEINWVGSFRFIDEFATAVKWLEDGRVDPRPLISGEYPPADIEQALITAADKNVSAKVLIRFE</sequence>
<dbReference type="RefSeq" id="WP_012764569.1">
    <property type="nucleotide sequence ID" value="NC_012880.1"/>
</dbReference>
<evidence type="ECO:0000256" key="2">
    <source>
        <dbReference type="ARBA" id="ARBA00008072"/>
    </source>
</evidence>
<keyword evidence="4" id="KW-0862">Zinc</keyword>
<dbReference type="Gene3D" id="3.40.50.720">
    <property type="entry name" value="NAD(P)-binding Rossmann-like Domain"/>
    <property type="match status" value="1"/>
</dbReference>
<dbReference type="SUPFAM" id="SSF50129">
    <property type="entry name" value="GroES-like"/>
    <property type="match status" value="1"/>
</dbReference>
<evidence type="ECO:0000313" key="9">
    <source>
        <dbReference type="Proteomes" id="UP000002734"/>
    </source>
</evidence>
<evidence type="ECO:0000256" key="4">
    <source>
        <dbReference type="ARBA" id="ARBA00022833"/>
    </source>
</evidence>
<dbReference type="EMBL" id="CP001654">
    <property type="protein sequence ID" value="ACS84751.1"/>
    <property type="molecule type" value="Genomic_DNA"/>
</dbReference>
<dbReference type="Gene3D" id="3.90.180.10">
    <property type="entry name" value="Medium-chain alcohol dehydrogenases, catalytic domain"/>
    <property type="match status" value="1"/>
</dbReference>
<dbReference type="AlphaFoldDB" id="C6CBG6"/>
<feature type="domain" description="Alcohol dehydrogenase-like N-terminal" evidence="7">
    <location>
        <begin position="31"/>
        <end position="145"/>
    </location>
</feature>
<feature type="domain" description="Alcohol dehydrogenase-like C-terminal" evidence="6">
    <location>
        <begin position="185"/>
        <end position="310"/>
    </location>
</feature>
<organism evidence="8 9">
    <name type="scientific">Musicola paradisiaca (strain Ech703)</name>
    <name type="common">Dickeya paradisiaca</name>
    <name type="synonym">Dickeya dadantii</name>
    <dbReference type="NCBI Taxonomy" id="579405"/>
    <lineage>
        <taxon>Bacteria</taxon>
        <taxon>Pseudomonadati</taxon>
        <taxon>Pseudomonadota</taxon>
        <taxon>Gammaproteobacteria</taxon>
        <taxon>Enterobacterales</taxon>
        <taxon>Pectobacteriaceae</taxon>
        <taxon>Musicola</taxon>
    </lineage>
</organism>
<dbReference type="InterPro" id="IPR013149">
    <property type="entry name" value="ADH-like_C"/>
</dbReference>
<dbReference type="GO" id="GO:0046872">
    <property type="term" value="F:metal ion binding"/>
    <property type="evidence" value="ECO:0007669"/>
    <property type="project" value="UniProtKB-KW"/>
</dbReference>
<dbReference type="PANTHER" id="PTHR43161">
    <property type="entry name" value="SORBITOL DEHYDROGENASE"/>
    <property type="match status" value="1"/>
</dbReference>
<dbReference type="HOGENOM" id="CLU_026673_11_5_6"/>
<evidence type="ECO:0000256" key="1">
    <source>
        <dbReference type="ARBA" id="ARBA00001947"/>
    </source>
</evidence>
<comment type="similarity">
    <text evidence="2">Belongs to the zinc-containing alcohol dehydrogenase family.</text>
</comment>
<evidence type="ECO:0000256" key="5">
    <source>
        <dbReference type="ARBA" id="ARBA00023002"/>
    </source>
</evidence>